<comment type="caution">
    <text evidence="6">The sequence shown here is derived from an EMBL/GenBank/DDBJ whole genome shotgun (WGS) entry which is preliminary data.</text>
</comment>
<comment type="cofactor">
    <cofactor evidence="1 4">
        <name>pyridoxal 5'-phosphate</name>
        <dbReference type="ChEBI" id="CHEBI:597326"/>
    </cofactor>
</comment>
<feature type="domain" description="Aminotransferase class V" evidence="5">
    <location>
        <begin position="36"/>
        <end position="400"/>
    </location>
</feature>
<dbReference type="InterPro" id="IPR015422">
    <property type="entry name" value="PyrdxlP-dep_Trfase_small"/>
</dbReference>
<evidence type="ECO:0000259" key="5">
    <source>
        <dbReference type="Pfam" id="PF00266"/>
    </source>
</evidence>
<evidence type="ECO:0000256" key="2">
    <source>
        <dbReference type="ARBA" id="ARBA00022898"/>
    </source>
</evidence>
<protein>
    <submittedName>
        <fullName evidence="6">Selenocysteine lyase/cysteine desulfurase</fullName>
    </submittedName>
</protein>
<dbReference type="PANTHER" id="PTHR43586:SF24">
    <property type="entry name" value="BLR4730 PROTEIN"/>
    <property type="match status" value="1"/>
</dbReference>
<evidence type="ECO:0000313" key="7">
    <source>
        <dbReference type="Proteomes" id="UP000271227"/>
    </source>
</evidence>
<dbReference type="Pfam" id="PF00266">
    <property type="entry name" value="Aminotran_5"/>
    <property type="match status" value="1"/>
</dbReference>
<reference evidence="6 7" key="1">
    <citation type="submission" date="2018-10" db="EMBL/GenBank/DDBJ databases">
        <title>Genomic Encyclopedia of Archaeal and Bacterial Type Strains, Phase II (KMG-II): from individual species to whole genera.</title>
        <authorList>
            <person name="Goeker M."/>
        </authorList>
    </citation>
    <scope>NUCLEOTIDE SEQUENCE [LARGE SCALE GENOMIC DNA]</scope>
    <source>
        <strain evidence="6 7">DSM 25217</strain>
    </source>
</reference>
<dbReference type="SUPFAM" id="SSF53383">
    <property type="entry name" value="PLP-dependent transferases"/>
    <property type="match status" value="1"/>
</dbReference>
<dbReference type="InParanoid" id="A0A3M0C5A3"/>
<keyword evidence="6" id="KW-0456">Lyase</keyword>
<name>A0A3M0C5A3_9PROT</name>
<evidence type="ECO:0000313" key="6">
    <source>
        <dbReference type="EMBL" id="RMB04908.1"/>
    </source>
</evidence>
<sequence>MSIAENVETEPLSQTHAVSLDIDCLRNETPGVEDHVHLDNAGASLMPWPVVQAQIDHIGLEARLGGYVAEAEREPEKEKLYRRLAGVFGGAKENYAFAASAVDAWNKAFYSVPFSSGDNLVTAFNEYCSNYVAYLHMAERHDIEIRVAPAGVDGRLDAGSVAALVDDRTRLVSLSHVPSSSGQINPVSEVGRMLKGSDVLYLVDACQSVGQLAVHVDEIGCDMMTATGRKFLRGPRGTGFLYAGPRALAKLKPAMLTNQAASWTTAHQYDLRTDARVFEAWERGIAGQLGLAAALGYLRDLGVERATARTQMLAQRLRDGLAAVKGVRPTCPDGASAAIITFQLDGLRPEDIKRSMAGRGFAVQVSSVFHTRLDMEARGIETTVRVSPHYYNSDGDIDAFLTVVEDMTYGHGMPALRTS</sequence>
<proteinExistence type="inferred from homology"/>
<dbReference type="AlphaFoldDB" id="A0A3M0C5A3"/>
<dbReference type="PROSITE" id="PS00595">
    <property type="entry name" value="AA_TRANSFER_CLASS_5"/>
    <property type="match status" value="1"/>
</dbReference>
<dbReference type="InterPro" id="IPR020578">
    <property type="entry name" value="Aminotrans_V_PyrdxlP_BS"/>
</dbReference>
<dbReference type="InterPro" id="IPR000192">
    <property type="entry name" value="Aminotrans_V_dom"/>
</dbReference>
<gene>
    <name evidence="6" type="ORF">BXY39_2479</name>
</gene>
<evidence type="ECO:0000256" key="4">
    <source>
        <dbReference type="RuleBase" id="RU004504"/>
    </source>
</evidence>
<dbReference type="OrthoDB" id="9804366at2"/>
<accession>A0A3M0C5A3</accession>
<dbReference type="InterPro" id="IPR015424">
    <property type="entry name" value="PyrdxlP-dep_Trfase"/>
</dbReference>
<evidence type="ECO:0000256" key="1">
    <source>
        <dbReference type="ARBA" id="ARBA00001933"/>
    </source>
</evidence>
<organism evidence="6 7">
    <name type="scientific">Eilatimonas milleporae</name>
    <dbReference type="NCBI Taxonomy" id="911205"/>
    <lineage>
        <taxon>Bacteria</taxon>
        <taxon>Pseudomonadati</taxon>
        <taxon>Pseudomonadota</taxon>
        <taxon>Alphaproteobacteria</taxon>
        <taxon>Kordiimonadales</taxon>
        <taxon>Kordiimonadaceae</taxon>
        <taxon>Eilatimonas</taxon>
    </lineage>
</organism>
<dbReference type="InterPro" id="IPR015421">
    <property type="entry name" value="PyrdxlP-dep_Trfase_major"/>
</dbReference>
<dbReference type="PANTHER" id="PTHR43586">
    <property type="entry name" value="CYSTEINE DESULFURASE"/>
    <property type="match status" value="1"/>
</dbReference>
<keyword evidence="7" id="KW-1185">Reference proteome</keyword>
<dbReference type="RefSeq" id="WP_121939161.1">
    <property type="nucleotide sequence ID" value="NZ_REFR01000012.1"/>
</dbReference>
<evidence type="ECO:0000256" key="3">
    <source>
        <dbReference type="RuleBase" id="RU004075"/>
    </source>
</evidence>
<dbReference type="Gene3D" id="3.40.640.10">
    <property type="entry name" value="Type I PLP-dependent aspartate aminotransferase-like (Major domain)"/>
    <property type="match status" value="1"/>
</dbReference>
<dbReference type="Gene3D" id="3.90.1150.10">
    <property type="entry name" value="Aspartate Aminotransferase, domain 1"/>
    <property type="match status" value="1"/>
</dbReference>
<comment type="similarity">
    <text evidence="3">Belongs to the class-V pyridoxal-phosphate-dependent aminotransferase family.</text>
</comment>
<dbReference type="Proteomes" id="UP000271227">
    <property type="component" value="Unassembled WGS sequence"/>
</dbReference>
<dbReference type="GO" id="GO:0016829">
    <property type="term" value="F:lyase activity"/>
    <property type="evidence" value="ECO:0007669"/>
    <property type="project" value="UniProtKB-KW"/>
</dbReference>
<keyword evidence="2" id="KW-0663">Pyridoxal phosphate</keyword>
<dbReference type="EMBL" id="REFR01000012">
    <property type="protein sequence ID" value="RMB04908.1"/>
    <property type="molecule type" value="Genomic_DNA"/>
</dbReference>